<evidence type="ECO:0000256" key="5">
    <source>
        <dbReference type="ARBA" id="ARBA00022553"/>
    </source>
</evidence>
<evidence type="ECO:0000259" key="15">
    <source>
        <dbReference type="PROSITE" id="PS50109"/>
    </source>
</evidence>
<dbReference type="Gene3D" id="3.30.565.10">
    <property type="entry name" value="Histidine kinase-like ATPase, C-terminal domain"/>
    <property type="match status" value="1"/>
</dbReference>
<evidence type="ECO:0000256" key="4">
    <source>
        <dbReference type="ARBA" id="ARBA00022475"/>
    </source>
</evidence>
<dbReference type="STRING" id="1193502.SHALO_2098"/>
<dbReference type="PANTHER" id="PTHR43547">
    <property type="entry name" value="TWO-COMPONENT HISTIDINE KINASE"/>
    <property type="match status" value="1"/>
</dbReference>
<keyword evidence="13 14" id="KW-0472">Membrane</keyword>
<organism evidence="16 17">
    <name type="scientific">Sulfurospirillum halorespirans DSM 13726</name>
    <dbReference type="NCBI Taxonomy" id="1193502"/>
    <lineage>
        <taxon>Bacteria</taxon>
        <taxon>Pseudomonadati</taxon>
        <taxon>Campylobacterota</taxon>
        <taxon>Epsilonproteobacteria</taxon>
        <taxon>Campylobacterales</taxon>
        <taxon>Sulfurospirillaceae</taxon>
        <taxon>Sulfurospirillum</taxon>
    </lineage>
</organism>
<evidence type="ECO:0000256" key="14">
    <source>
        <dbReference type="SAM" id="Phobius"/>
    </source>
</evidence>
<evidence type="ECO:0000256" key="1">
    <source>
        <dbReference type="ARBA" id="ARBA00000085"/>
    </source>
</evidence>
<feature type="transmembrane region" description="Helical" evidence="14">
    <location>
        <begin position="14"/>
        <end position="37"/>
    </location>
</feature>
<dbReference type="Gene3D" id="3.30.450.20">
    <property type="entry name" value="PAS domain"/>
    <property type="match status" value="2"/>
</dbReference>
<feature type="transmembrane region" description="Helical" evidence="14">
    <location>
        <begin position="181"/>
        <end position="199"/>
    </location>
</feature>
<keyword evidence="11 14" id="KW-1133">Transmembrane helix</keyword>
<evidence type="ECO:0000256" key="9">
    <source>
        <dbReference type="ARBA" id="ARBA00022777"/>
    </source>
</evidence>
<keyword evidence="7 14" id="KW-0812">Transmembrane</keyword>
<evidence type="ECO:0000256" key="7">
    <source>
        <dbReference type="ARBA" id="ARBA00022692"/>
    </source>
</evidence>
<dbReference type="SUPFAM" id="SSF103190">
    <property type="entry name" value="Sensory domain-like"/>
    <property type="match status" value="1"/>
</dbReference>
<evidence type="ECO:0000313" key="16">
    <source>
        <dbReference type="EMBL" id="AOO65863.1"/>
    </source>
</evidence>
<comment type="subcellular location">
    <subcellularLocation>
        <location evidence="2">Cell membrane</location>
        <topology evidence="2">Multi-pass membrane protein</topology>
    </subcellularLocation>
</comment>
<evidence type="ECO:0000256" key="10">
    <source>
        <dbReference type="ARBA" id="ARBA00022840"/>
    </source>
</evidence>
<accession>A0A1D7TLI9</accession>
<dbReference type="Pfam" id="PF14689">
    <property type="entry name" value="SPOB_a"/>
    <property type="match status" value="1"/>
</dbReference>
<dbReference type="KEGG" id="shal:SHALO_2098"/>
<sequence length="528" mass="59461">MQKFKRLSFPNEGLLLKLLIFSTMLVLATLLTFSLFLGHILKELMEEQIGQRALAISKTISLMPEVIELVEAKDPNGELDAMMTFLQRSIDARFIVIGDQNSIRLTHPTKELIGDRMMGEDNDKALMDGLYYTSKATGTLGPSIRGKSPVFGKNGDIIGVVSVGYLEENVRKIIAQRHQQFLIYLYGAMLLTIIMAFILSRKIKNSLLGYEPKEISRLFLEKEAILNAVKEAIIATNTEGEMTLCNEVAQRYFQLSETTKHPPLGLEKYLLTCKEMKDVNIDIDGEDYICNLAPISHEGKTIGMVASCRKKEEMDALVWELTRVKQYSERLREKKHEFSNLLHLISGHIQIGEYDKAIALISENHLPDEKIIEQFQNVIHDPLVASIFIGKYYFAFDKGVKIILDENSFLQESIDPSISKHLLTILGNIINNAIDAAELSEKKEVTLFVTDIGNDLIFDVEDTGLGIEETLHEKIFEKGFTTKGELHSGYGLFFVKSTLEWLGGFVSFGKGNYGTIVSIHIPKGNRND</sequence>
<evidence type="ECO:0000256" key="13">
    <source>
        <dbReference type="ARBA" id="ARBA00023136"/>
    </source>
</evidence>
<dbReference type="Pfam" id="PF17203">
    <property type="entry name" value="sCache_3_2"/>
    <property type="match status" value="1"/>
</dbReference>
<evidence type="ECO:0000256" key="3">
    <source>
        <dbReference type="ARBA" id="ARBA00012438"/>
    </source>
</evidence>
<proteinExistence type="predicted"/>
<dbReference type="PRINTS" id="PR00344">
    <property type="entry name" value="BCTRLSENSOR"/>
</dbReference>
<gene>
    <name evidence="16" type="ORF">SHALO_2098</name>
</gene>
<keyword evidence="8" id="KW-0547">Nucleotide-binding</keyword>
<dbReference type="InterPro" id="IPR016120">
    <property type="entry name" value="Sig_transdc_His_kin_SpoOB"/>
</dbReference>
<dbReference type="Pfam" id="PF02518">
    <property type="entry name" value="HATPase_c"/>
    <property type="match status" value="1"/>
</dbReference>
<dbReference type="PROSITE" id="PS50109">
    <property type="entry name" value="HIS_KIN"/>
    <property type="match status" value="1"/>
</dbReference>
<dbReference type="SUPFAM" id="SSF55890">
    <property type="entry name" value="Sporulation response regulatory protein Spo0B"/>
    <property type="match status" value="1"/>
</dbReference>
<dbReference type="SMART" id="SM00387">
    <property type="entry name" value="HATPase_c"/>
    <property type="match status" value="1"/>
</dbReference>
<dbReference type="InterPro" id="IPR005467">
    <property type="entry name" value="His_kinase_dom"/>
</dbReference>
<dbReference type="InterPro" id="IPR003594">
    <property type="entry name" value="HATPase_dom"/>
</dbReference>
<evidence type="ECO:0000256" key="12">
    <source>
        <dbReference type="ARBA" id="ARBA00023012"/>
    </source>
</evidence>
<keyword evidence="9 16" id="KW-0418">Kinase</keyword>
<feature type="domain" description="Histidine kinase" evidence="15">
    <location>
        <begin position="422"/>
        <end position="525"/>
    </location>
</feature>
<dbReference type="Gene3D" id="1.10.287.130">
    <property type="match status" value="1"/>
</dbReference>
<evidence type="ECO:0000256" key="2">
    <source>
        <dbReference type="ARBA" id="ARBA00004651"/>
    </source>
</evidence>
<evidence type="ECO:0000256" key="6">
    <source>
        <dbReference type="ARBA" id="ARBA00022679"/>
    </source>
</evidence>
<reference evidence="17" key="1">
    <citation type="submission" date="2016-08" db="EMBL/GenBank/DDBJ databases">
        <title>Complete genome sequence of the organohalide-respiring Epsilonproteobacterium Sulfurospirillum halorespirans.</title>
        <authorList>
            <person name="Goris T."/>
            <person name="Zimmermann J."/>
            <person name="Schenz B."/>
            <person name="Lemos M."/>
            <person name="Hackermueller J."/>
            <person name="Diekert G."/>
        </authorList>
    </citation>
    <scope>NUCLEOTIDE SEQUENCE [LARGE SCALE GENOMIC DNA]</scope>
    <source>
        <strain>DSM 13726</strain>
        <strain evidence="17">PCE-M2</strain>
    </source>
</reference>
<dbReference type="PATRIC" id="fig|1193502.14.peg.2126"/>
<dbReference type="InterPro" id="IPR004358">
    <property type="entry name" value="Sig_transdc_His_kin-like_C"/>
</dbReference>
<keyword evidence="6" id="KW-0808">Transferase</keyword>
<dbReference type="PANTHER" id="PTHR43547:SF10">
    <property type="entry name" value="SENSOR HISTIDINE KINASE DCUS"/>
    <property type="match status" value="1"/>
</dbReference>
<dbReference type="Proteomes" id="UP000094609">
    <property type="component" value="Chromosome"/>
</dbReference>
<keyword evidence="4" id="KW-1003">Cell membrane</keyword>
<dbReference type="InterPro" id="IPR033463">
    <property type="entry name" value="sCache_3"/>
</dbReference>
<dbReference type="GO" id="GO:0005886">
    <property type="term" value="C:plasma membrane"/>
    <property type="evidence" value="ECO:0007669"/>
    <property type="project" value="UniProtKB-SubCell"/>
</dbReference>
<keyword evidence="5" id="KW-0597">Phosphoprotein</keyword>
<dbReference type="GO" id="GO:0005524">
    <property type="term" value="F:ATP binding"/>
    <property type="evidence" value="ECO:0007669"/>
    <property type="project" value="UniProtKB-KW"/>
</dbReference>
<dbReference type="SUPFAM" id="SSF55874">
    <property type="entry name" value="ATPase domain of HSP90 chaperone/DNA topoisomerase II/histidine kinase"/>
    <property type="match status" value="1"/>
</dbReference>
<name>A0A1D7TLI9_9BACT</name>
<evidence type="ECO:0000256" key="8">
    <source>
        <dbReference type="ARBA" id="ARBA00022741"/>
    </source>
</evidence>
<dbReference type="AlphaFoldDB" id="A0A1D7TLI9"/>
<dbReference type="InterPro" id="IPR036890">
    <property type="entry name" value="HATPase_C_sf"/>
</dbReference>
<comment type="catalytic activity">
    <reaction evidence="1">
        <text>ATP + protein L-histidine = ADP + protein N-phospho-L-histidine.</text>
        <dbReference type="EC" id="2.7.13.3"/>
    </reaction>
</comment>
<keyword evidence="17" id="KW-1185">Reference proteome</keyword>
<dbReference type="EMBL" id="CP017111">
    <property type="protein sequence ID" value="AOO65863.1"/>
    <property type="molecule type" value="Genomic_DNA"/>
</dbReference>
<dbReference type="GO" id="GO:0000155">
    <property type="term" value="F:phosphorelay sensor kinase activity"/>
    <property type="evidence" value="ECO:0007669"/>
    <property type="project" value="InterPro"/>
</dbReference>
<evidence type="ECO:0000256" key="11">
    <source>
        <dbReference type="ARBA" id="ARBA00022989"/>
    </source>
</evidence>
<keyword evidence="10" id="KW-0067">ATP-binding</keyword>
<protein>
    <recommendedName>
        <fullName evidence="3">histidine kinase</fullName>
        <ecNumber evidence="3">2.7.13.3</ecNumber>
    </recommendedName>
</protein>
<dbReference type="InterPro" id="IPR029151">
    <property type="entry name" value="Sensor-like_sf"/>
</dbReference>
<keyword evidence="12" id="KW-0902">Two-component regulatory system</keyword>
<evidence type="ECO:0000313" key="17">
    <source>
        <dbReference type="Proteomes" id="UP000094609"/>
    </source>
</evidence>
<dbReference type="InterPro" id="IPR039506">
    <property type="entry name" value="SPOB_a"/>
</dbReference>
<dbReference type="EC" id="2.7.13.3" evidence="3"/>